<evidence type="ECO:0000256" key="2">
    <source>
        <dbReference type="ARBA" id="ARBA00022670"/>
    </source>
</evidence>
<keyword evidence="7 9" id="KW-0482">Metalloprotease</keyword>
<dbReference type="CDD" id="cd14817">
    <property type="entry name" value="D-Ala-D-Ala_dipeptidase_VanX"/>
    <property type="match status" value="1"/>
</dbReference>
<keyword evidence="3 9" id="KW-0479">Metal-binding</keyword>
<evidence type="ECO:0000256" key="4">
    <source>
        <dbReference type="ARBA" id="ARBA00022801"/>
    </source>
</evidence>
<keyword evidence="11" id="KW-1185">Reference proteome</keyword>
<comment type="caution">
    <text evidence="10">The sequence shown here is derived from an EMBL/GenBank/DDBJ whole genome shotgun (WGS) entry which is preliminary data.</text>
</comment>
<comment type="similarity">
    <text evidence="9">Belongs to the peptidase M15D family.</text>
</comment>
<keyword evidence="2 9" id="KW-0645">Protease</keyword>
<evidence type="ECO:0000256" key="6">
    <source>
        <dbReference type="ARBA" id="ARBA00022997"/>
    </source>
</evidence>
<dbReference type="SUPFAM" id="SSF55166">
    <property type="entry name" value="Hedgehog/DD-peptidase"/>
    <property type="match status" value="1"/>
</dbReference>
<keyword evidence="8" id="KW-0961">Cell wall biogenesis/degradation</keyword>
<dbReference type="InterPro" id="IPR000755">
    <property type="entry name" value="A_A_dipeptidase"/>
</dbReference>
<evidence type="ECO:0000313" key="11">
    <source>
        <dbReference type="Proteomes" id="UP001562159"/>
    </source>
</evidence>
<dbReference type="EMBL" id="JBGBPY010000001">
    <property type="protein sequence ID" value="MEY2182060.1"/>
    <property type="molecule type" value="Genomic_DNA"/>
</dbReference>
<evidence type="ECO:0000256" key="7">
    <source>
        <dbReference type="ARBA" id="ARBA00023049"/>
    </source>
</evidence>
<gene>
    <name evidence="9" type="primary">ddpX</name>
    <name evidence="10" type="ORF">AB7878_06485</name>
</gene>
<keyword evidence="6 9" id="KW-0224">Dipeptidase</keyword>
<sequence>MKHRLTVGAHPVRDRLSTKSWIAHRVRSYGIASIIVLATCLQIAQADEPPPQLSPAKTAAQANLVDIRSLVPDIAEDIKYASSDNFVGRPVHGYLAPKCLLLRPAAEALARVERELRTQHYRLKLWDCYRPALAVADFVHWAHDLGDQRTKPQHYPNLDKSQLLGDYIAPISGHSRGATVDLTMERCAADGTHCAPLDMGTGFDWFGVRAHTDAPGIDAKQHTNRLLLRAAMGREGFRNYPLEWWHYTLTPEPTPHTLYDVPVE</sequence>
<dbReference type="HAMAP" id="MF_01924">
    <property type="entry name" value="A_A_dipeptidase"/>
    <property type="match status" value="1"/>
</dbReference>
<dbReference type="PANTHER" id="PTHR43126">
    <property type="entry name" value="D-ALANYL-D-ALANINE DIPEPTIDASE"/>
    <property type="match status" value="1"/>
</dbReference>
<evidence type="ECO:0000256" key="5">
    <source>
        <dbReference type="ARBA" id="ARBA00022833"/>
    </source>
</evidence>
<comment type="cofactor">
    <cofactor evidence="9">
        <name>Zn(2+)</name>
        <dbReference type="ChEBI" id="CHEBI:29105"/>
    </cofactor>
    <text evidence="9">Binds 1 zinc ion per subunit.</text>
</comment>
<feature type="binding site" evidence="9">
    <location>
        <position position="181"/>
    </location>
    <ligand>
        <name>Zn(2+)</name>
        <dbReference type="ChEBI" id="CHEBI:29105"/>
        <note>catalytic</note>
    </ligand>
</feature>
<dbReference type="PANTHER" id="PTHR43126:SF1">
    <property type="entry name" value="D-ALANYL-D-ALANINE DIPEPTIDASE"/>
    <property type="match status" value="1"/>
</dbReference>
<feature type="binding site" evidence="9">
    <location>
        <position position="174"/>
    </location>
    <ligand>
        <name>Zn(2+)</name>
        <dbReference type="ChEBI" id="CHEBI:29105"/>
        <note>catalytic</note>
    </ligand>
</feature>
<evidence type="ECO:0000256" key="9">
    <source>
        <dbReference type="HAMAP-Rule" id="MF_01924"/>
    </source>
</evidence>
<name>A0ABV4AQ66_9GAMM</name>
<evidence type="ECO:0000256" key="1">
    <source>
        <dbReference type="ARBA" id="ARBA00001362"/>
    </source>
</evidence>
<dbReference type="InterPro" id="IPR009045">
    <property type="entry name" value="Zn_M74/Hedgehog-like"/>
</dbReference>
<feature type="active site" description="Proton donor/acceptor" evidence="9">
    <location>
        <position position="243"/>
    </location>
</feature>
<dbReference type="Gene3D" id="3.30.1380.10">
    <property type="match status" value="1"/>
</dbReference>
<protein>
    <recommendedName>
        <fullName evidence="9">D-alanyl-D-alanine dipeptidase</fullName>
        <shortName evidence="9">D-Ala-D-Ala dipeptidase</shortName>
        <ecNumber evidence="9">3.4.13.22</ecNumber>
    </recommendedName>
</protein>
<keyword evidence="4 9" id="KW-0378">Hydrolase</keyword>
<proteinExistence type="inferred from homology"/>
<comment type="catalytic activity">
    <reaction evidence="1 9">
        <text>D-alanyl-D-alanine + H2O = 2 D-alanine</text>
        <dbReference type="Rhea" id="RHEA:20661"/>
        <dbReference type="ChEBI" id="CHEBI:15377"/>
        <dbReference type="ChEBI" id="CHEBI:57416"/>
        <dbReference type="ChEBI" id="CHEBI:57822"/>
        <dbReference type="EC" id="3.4.13.22"/>
    </reaction>
</comment>
<evidence type="ECO:0000313" key="10">
    <source>
        <dbReference type="EMBL" id="MEY2182060.1"/>
    </source>
</evidence>
<organism evidence="10 11">
    <name type="scientific">Rhodanobacter humi</name>
    <dbReference type="NCBI Taxonomy" id="1888173"/>
    <lineage>
        <taxon>Bacteria</taxon>
        <taxon>Pseudomonadati</taxon>
        <taxon>Pseudomonadota</taxon>
        <taxon>Gammaproteobacteria</taxon>
        <taxon>Lysobacterales</taxon>
        <taxon>Rhodanobacteraceae</taxon>
        <taxon>Rhodanobacter</taxon>
    </lineage>
</organism>
<evidence type="ECO:0000256" key="3">
    <source>
        <dbReference type="ARBA" id="ARBA00022723"/>
    </source>
</evidence>
<comment type="function">
    <text evidence="9">Catalyzes hydrolysis of the D-alanyl-D-alanine dipeptide.</text>
</comment>
<dbReference type="Proteomes" id="UP001562159">
    <property type="component" value="Unassembled WGS sequence"/>
</dbReference>
<evidence type="ECO:0000256" key="8">
    <source>
        <dbReference type="ARBA" id="ARBA00023316"/>
    </source>
</evidence>
<dbReference type="EC" id="3.4.13.22" evidence="9"/>
<dbReference type="Pfam" id="PF01427">
    <property type="entry name" value="Peptidase_M15"/>
    <property type="match status" value="1"/>
</dbReference>
<keyword evidence="5 9" id="KW-0862">Zinc</keyword>
<accession>A0ABV4AQ66</accession>
<reference evidence="10 11" key="1">
    <citation type="submission" date="2024-07" db="EMBL/GenBank/DDBJ databases">
        <title>Molecular mechanisms and environmental adaptations of flagellar loss and biofilm growth of Rhodanobacter under environmental stress.</title>
        <authorList>
            <person name="Chen M."/>
        </authorList>
    </citation>
    <scope>NUCLEOTIDE SEQUENCE [LARGE SCALE GENOMIC DNA]</scope>
    <source>
        <strain evidence="10 11">RS22</strain>
    </source>
</reference>
<feature type="binding site" evidence="9">
    <location>
        <position position="246"/>
    </location>
    <ligand>
        <name>Zn(2+)</name>
        <dbReference type="ChEBI" id="CHEBI:29105"/>
        <note>catalytic</note>
    </ligand>
</feature>
<feature type="site" description="Transition state stabilizer" evidence="9">
    <location>
        <position position="130"/>
    </location>
</feature>